<feature type="domain" description="Peptidase M13 C-terminal" evidence="8">
    <location>
        <begin position="104"/>
        <end position="148"/>
    </location>
</feature>
<dbReference type="Gene3D" id="3.40.390.10">
    <property type="entry name" value="Collagenase (Catalytic Domain)"/>
    <property type="match status" value="1"/>
</dbReference>
<evidence type="ECO:0000256" key="2">
    <source>
        <dbReference type="ARBA" id="ARBA00007357"/>
    </source>
</evidence>
<dbReference type="SUPFAM" id="SSF55486">
    <property type="entry name" value="Metalloproteases ('zincins'), catalytic domain"/>
    <property type="match status" value="1"/>
</dbReference>
<evidence type="ECO:0000256" key="7">
    <source>
        <dbReference type="ARBA" id="ARBA00023049"/>
    </source>
</evidence>
<evidence type="ECO:0000313" key="10">
    <source>
        <dbReference type="EMBL" id="OCH83524.1"/>
    </source>
</evidence>
<keyword evidence="3" id="KW-0645">Protease</keyword>
<evidence type="ECO:0000256" key="3">
    <source>
        <dbReference type="ARBA" id="ARBA00022670"/>
    </source>
</evidence>
<organism evidence="10 11">
    <name type="scientific">Obba rivulosa</name>
    <dbReference type="NCBI Taxonomy" id="1052685"/>
    <lineage>
        <taxon>Eukaryota</taxon>
        <taxon>Fungi</taxon>
        <taxon>Dikarya</taxon>
        <taxon>Basidiomycota</taxon>
        <taxon>Agaricomycotina</taxon>
        <taxon>Agaricomycetes</taxon>
        <taxon>Polyporales</taxon>
        <taxon>Gelatoporiaceae</taxon>
        <taxon>Obba</taxon>
    </lineage>
</organism>
<dbReference type="InterPro" id="IPR018497">
    <property type="entry name" value="Peptidase_M13_C"/>
</dbReference>
<reference evidence="10 11" key="1">
    <citation type="submission" date="2016-07" db="EMBL/GenBank/DDBJ databases">
        <title>Draft genome of the white-rot fungus Obba rivulosa 3A-2.</title>
        <authorList>
            <consortium name="DOE Joint Genome Institute"/>
            <person name="Miettinen O."/>
            <person name="Riley R."/>
            <person name="Acob R."/>
            <person name="Barry K."/>
            <person name="Cullen D."/>
            <person name="De Vries R."/>
            <person name="Hainaut M."/>
            <person name="Hatakka A."/>
            <person name="Henrissat B."/>
            <person name="Hilden K."/>
            <person name="Kuo R."/>
            <person name="Labutti K."/>
            <person name="Lipzen A."/>
            <person name="Makela M.R."/>
            <person name="Sandor L."/>
            <person name="Spatafora J.W."/>
            <person name="Grigoriev I.V."/>
            <person name="Hibbett D.S."/>
        </authorList>
    </citation>
    <scope>NUCLEOTIDE SEQUENCE [LARGE SCALE GENOMIC DNA]</scope>
    <source>
        <strain evidence="10 11">3A-2</strain>
    </source>
</reference>
<dbReference type="GO" id="GO:0016485">
    <property type="term" value="P:protein processing"/>
    <property type="evidence" value="ECO:0007669"/>
    <property type="project" value="TreeGrafter"/>
</dbReference>
<dbReference type="OrthoDB" id="6475849at2759"/>
<dbReference type="PANTHER" id="PTHR11733:SF167">
    <property type="entry name" value="FI17812P1-RELATED"/>
    <property type="match status" value="1"/>
</dbReference>
<keyword evidence="6" id="KW-0862">Zinc</keyword>
<evidence type="ECO:0000256" key="5">
    <source>
        <dbReference type="ARBA" id="ARBA00022801"/>
    </source>
</evidence>
<dbReference type="Pfam" id="PF01431">
    <property type="entry name" value="Peptidase_M13"/>
    <property type="match status" value="1"/>
</dbReference>
<keyword evidence="5" id="KW-0378">Hydrolase</keyword>
<keyword evidence="4" id="KW-0479">Metal-binding</keyword>
<dbReference type="Pfam" id="PF05649">
    <property type="entry name" value="Peptidase_M13_N"/>
    <property type="match status" value="1"/>
</dbReference>
<feature type="domain" description="Peptidase M13 N-terminal" evidence="9">
    <location>
        <begin position="2"/>
        <end position="70"/>
    </location>
</feature>
<dbReference type="PRINTS" id="PR00786">
    <property type="entry name" value="NEPRILYSIN"/>
</dbReference>
<sequence>GDRAEYCIARVEEAMGFAAGRYFVNETFPGESRAKGTKVITDIVKAFKHSLEHLEWMDEESAAAAAEKVSSDPLAYIHDEVLRWAKLGRMRDPEEWEMYPSMVNAYFNPPANEIVFPAGILQPPFFSTVWPNYLSYGSFGQVAAHELTVSICISRECRG</sequence>
<gene>
    <name evidence="10" type="ORF">OBBRIDRAFT_743001</name>
</gene>
<dbReference type="GO" id="GO:0005886">
    <property type="term" value="C:plasma membrane"/>
    <property type="evidence" value="ECO:0007669"/>
    <property type="project" value="TreeGrafter"/>
</dbReference>
<evidence type="ECO:0000256" key="4">
    <source>
        <dbReference type="ARBA" id="ARBA00022723"/>
    </source>
</evidence>
<feature type="non-terminal residue" evidence="10">
    <location>
        <position position="159"/>
    </location>
</feature>
<dbReference type="GO" id="GO:0046872">
    <property type="term" value="F:metal ion binding"/>
    <property type="evidence" value="ECO:0007669"/>
    <property type="project" value="UniProtKB-KW"/>
</dbReference>
<accession>A0A8E2AHI5</accession>
<evidence type="ECO:0000259" key="9">
    <source>
        <dbReference type="Pfam" id="PF05649"/>
    </source>
</evidence>
<evidence type="ECO:0000256" key="1">
    <source>
        <dbReference type="ARBA" id="ARBA00001947"/>
    </source>
</evidence>
<keyword evidence="7" id="KW-0482">Metalloprotease</keyword>
<comment type="similarity">
    <text evidence="2">Belongs to the peptidase M13 family.</text>
</comment>
<proteinExistence type="inferred from homology"/>
<dbReference type="InterPro" id="IPR024079">
    <property type="entry name" value="MetalloPept_cat_dom_sf"/>
</dbReference>
<keyword evidence="11" id="KW-1185">Reference proteome</keyword>
<dbReference type="InterPro" id="IPR008753">
    <property type="entry name" value="Peptidase_M13_N"/>
</dbReference>
<evidence type="ECO:0000259" key="8">
    <source>
        <dbReference type="Pfam" id="PF01431"/>
    </source>
</evidence>
<dbReference type="Proteomes" id="UP000250043">
    <property type="component" value="Unassembled WGS sequence"/>
</dbReference>
<comment type="cofactor">
    <cofactor evidence="1">
        <name>Zn(2+)</name>
        <dbReference type="ChEBI" id="CHEBI:29105"/>
    </cofactor>
</comment>
<dbReference type="AlphaFoldDB" id="A0A8E2AHI5"/>
<protein>
    <submittedName>
        <fullName evidence="10">Zincin</fullName>
    </submittedName>
</protein>
<evidence type="ECO:0000313" key="11">
    <source>
        <dbReference type="Proteomes" id="UP000250043"/>
    </source>
</evidence>
<dbReference type="EMBL" id="KV723041">
    <property type="protein sequence ID" value="OCH83524.1"/>
    <property type="molecule type" value="Genomic_DNA"/>
</dbReference>
<name>A0A8E2AHI5_9APHY</name>
<evidence type="ECO:0000256" key="6">
    <source>
        <dbReference type="ARBA" id="ARBA00022833"/>
    </source>
</evidence>
<dbReference type="GO" id="GO:0004222">
    <property type="term" value="F:metalloendopeptidase activity"/>
    <property type="evidence" value="ECO:0007669"/>
    <property type="project" value="InterPro"/>
</dbReference>
<dbReference type="PANTHER" id="PTHR11733">
    <property type="entry name" value="ZINC METALLOPROTEASE FAMILY M13 NEPRILYSIN-RELATED"/>
    <property type="match status" value="1"/>
</dbReference>
<dbReference type="PROSITE" id="PS51885">
    <property type="entry name" value="NEPRILYSIN"/>
    <property type="match status" value="1"/>
</dbReference>
<dbReference type="InterPro" id="IPR000718">
    <property type="entry name" value="Peptidase_M13"/>
</dbReference>